<sequence length="456" mass="51521">MIRHTLKKFTRDEDGAITAYILMMFLMMVVAAGMAVDFMRQETARADLQNAVDRGVLAAADFKQTLSDKKLVVQDYMKSRTVTNAELKLVVNEDRGLNYSRVTAHARYEIPTYFLKLIGINTLAVVASGTAEQRKREVEVSLVLDISGSMKNQPMVDMKDAATKFVDILLAEQEAREKTSISVIPYSAQVSVPKWFADQYALDTYHTYSYCFLFGEQDFKEGALPTGVTWKQFQHVKDSYSNNLKRWACPREANTLLPFSNDPTAIKAKINGLEYEHWTAIYNGMKWAVALLDPDTQPIVANLNSLGHVIDDFADRPLPYTDEDVVKVIVLMTDGANTKMRQVKESTYFSKFTKGVDEPTYWDNNDGYDWDDIVDNYKSTKIGDDYLKNICDLAKANQKVTIYTIYFVTNDTFGEPALKDCASEPKDVNHFLVNSKTVAEAFGTIAANIQKLKLTQ</sequence>
<keyword evidence="1" id="KW-1133">Transmembrane helix</keyword>
<dbReference type="SUPFAM" id="SSF53300">
    <property type="entry name" value="vWA-like"/>
    <property type="match status" value="1"/>
</dbReference>
<reference evidence="3 4" key="1">
    <citation type="submission" date="2019-12" db="EMBL/GenBank/DDBJ databases">
        <title>Strain KN286 was isolated from seawater, which was collected from Caroline Seamount in the tropical western Pacific.</title>
        <authorList>
            <person name="Wang Q."/>
        </authorList>
    </citation>
    <scope>NUCLEOTIDE SEQUENCE [LARGE SCALE GENOMIC DNA]</scope>
    <source>
        <strain evidence="3 4">KN286</strain>
    </source>
</reference>
<feature type="transmembrane region" description="Helical" evidence="1">
    <location>
        <begin position="17"/>
        <end position="36"/>
    </location>
</feature>
<evidence type="ECO:0000259" key="2">
    <source>
        <dbReference type="Pfam" id="PF13400"/>
    </source>
</evidence>
<keyword evidence="1" id="KW-0812">Transmembrane</keyword>
<evidence type="ECO:0000256" key="1">
    <source>
        <dbReference type="SAM" id="Phobius"/>
    </source>
</evidence>
<dbReference type="AlphaFoldDB" id="A0A6B0TV38"/>
<dbReference type="InterPro" id="IPR028087">
    <property type="entry name" value="Tad_N"/>
</dbReference>
<dbReference type="InterPro" id="IPR036465">
    <property type="entry name" value="vWFA_dom_sf"/>
</dbReference>
<evidence type="ECO:0000313" key="3">
    <source>
        <dbReference type="EMBL" id="MXU64994.1"/>
    </source>
</evidence>
<proteinExistence type="predicted"/>
<dbReference type="Gene3D" id="3.40.50.410">
    <property type="entry name" value="von Willebrand factor, type A domain"/>
    <property type="match status" value="1"/>
</dbReference>
<dbReference type="RefSeq" id="WP_160852849.1">
    <property type="nucleotide sequence ID" value="NZ_WUWG01000001.1"/>
</dbReference>
<keyword evidence="4" id="KW-1185">Reference proteome</keyword>
<name>A0A6B0TV38_9RHOB</name>
<feature type="domain" description="Putative Flp pilus-assembly TadG-like N-terminal" evidence="2">
    <location>
        <begin position="15"/>
        <end position="60"/>
    </location>
</feature>
<dbReference type="Pfam" id="PF13400">
    <property type="entry name" value="Tad"/>
    <property type="match status" value="1"/>
</dbReference>
<dbReference type="Proteomes" id="UP000436016">
    <property type="component" value="Unassembled WGS sequence"/>
</dbReference>
<dbReference type="EMBL" id="WUWG01000001">
    <property type="protein sequence ID" value="MXU64994.1"/>
    <property type="molecule type" value="Genomic_DNA"/>
</dbReference>
<keyword evidence="1" id="KW-0472">Membrane</keyword>
<protein>
    <recommendedName>
        <fullName evidence="2">Putative Flp pilus-assembly TadG-like N-terminal domain-containing protein</fullName>
    </recommendedName>
</protein>
<gene>
    <name evidence="3" type="ORF">GSH16_06015</name>
</gene>
<comment type="caution">
    <text evidence="3">The sequence shown here is derived from an EMBL/GenBank/DDBJ whole genome shotgun (WGS) entry which is preliminary data.</text>
</comment>
<organism evidence="3 4">
    <name type="scientific">Oceanomicrobium pacificus</name>
    <dbReference type="NCBI Taxonomy" id="2692916"/>
    <lineage>
        <taxon>Bacteria</taxon>
        <taxon>Pseudomonadati</taxon>
        <taxon>Pseudomonadota</taxon>
        <taxon>Alphaproteobacteria</taxon>
        <taxon>Rhodobacterales</taxon>
        <taxon>Paracoccaceae</taxon>
        <taxon>Oceanomicrobium</taxon>
    </lineage>
</organism>
<accession>A0A6B0TV38</accession>
<evidence type="ECO:0000313" key="4">
    <source>
        <dbReference type="Proteomes" id="UP000436016"/>
    </source>
</evidence>